<feature type="binding site" evidence="18">
    <location>
        <position position="38"/>
    </location>
    <ligand>
        <name>Mg(2+)</name>
        <dbReference type="ChEBI" id="CHEBI:18420"/>
        <label>2</label>
    </ligand>
</feature>
<proteinExistence type="inferred from homology"/>
<dbReference type="Proteomes" id="UP001157733">
    <property type="component" value="Chromosome"/>
</dbReference>
<evidence type="ECO:0000256" key="1">
    <source>
        <dbReference type="ARBA" id="ARBA00000141"/>
    </source>
</evidence>
<dbReference type="CDD" id="cd00641">
    <property type="entry name" value="GTP_cyclohydro2"/>
    <property type="match status" value="1"/>
</dbReference>
<dbReference type="InterPro" id="IPR036144">
    <property type="entry name" value="RibA-like_sf"/>
</dbReference>
<evidence type="ECO:0000256" key="9">
    <source>
        <dbReference type="ARBA" id="ARBA00022741"/>
    </source>
</evidence>
<dbReference type="InterPro" id="IPR017945">
    <property type="entry name" value="DHBP_synth_RibB-like_a/b_dom"/>
</dbReference>
<dbReference type="HAMAP" id="MF_00180">
    <property type="entry name" value="RibB"/>
    <property type="match status" value="1"/>
</dbReference>
<comment type="function">
    <text evidence="2 18">Catalyzes the conversion of D-ribulose 5-phosphate to formate and 3,4-dihydroxy-2-butanone 4-phosphate.</text>
</comment>
<evidence type="ECO:0000256" key="13">
    <source>
        <dbReference type="ARBA" id="ARBA00023134"/>
    </source>
</evidence>
<comment type="function">
    <text evidence="18">Catalyzes the conversion of GTP to 2,5-diamino-6-ribosylamino-4(3H)-pyrimidinone 5'-phosphate (DARP), formate and pyrophosphate.</text>
</comment>
<reference evidence="20 21" key="1">
    <citation type="submission" date="2022-09" db="EMBL/GenBank/DDBJ databases">
        <authorList>
            <person name="Kop L."/>
        </authorList>
    </citation>
    <scope>NUCLEOTIDE SEQUENCE [LARGE SCALE GENOMIC DNA]</scope>
    <source>
        <strain evidence="20 21">347</strain>
    </source>
</reference>
<feature type="domain" description="GTP cyclohydrolase II" evidence="19">
    <location>
        <begin position="218"/>
        <end position="383"/>
    </location>
</feature>
<feature type="binding site" evidence="18">
    <location>
        <position position="283"/>
    </location>
    <ligand>
        <name>GTP</name>
        <dbReference type="ChEBI" id="CHEBI:37565"/>
    </ligand>
</feature>
<comment type="catalytic activity">
    <reaction evidence="1 18">
        <text>D-ribulose 5-phosphate = (2S)-2-hydroxy-3-oxobutyl phosphate + formate + H(+)</text>
        <dbReference type="Rhea" id="RHEA:18457"/>
        <dbReference type="ChEBI" id="CHEBI:15378"/>
        <dbReference type="ChEBI" id="CHEBI:15740"/>
        <dbReference type="ChEBI" id="CHEBI:58121"/>
        <dbReference type="ChEBI" id="CHEBI:58830"/>
        <dbReference type="EC" id="4.1.99.12"/>
    </reaction>
</comment>
<keyword evidence="10 18" id="KW-0378">Hydrolase</keyword>
<dbReference type="InterPro" id="IPR000926">
    <property type="entry name" value="RibA"/>
</dbReference>
<feature type="binding site" evidence="18">
    <location>
        <position position="38"/>
    </location>
    <ligand>
        <name>Mg(2+)</name>
        <dbReference type="ChEBI" id="CHEBI:18420"/>
        <label>1</label>
    </ligand>
</feature>
<feature type="binding site" evidence="18">
    <location>
        <position position="367"/>
    </location>
    <ligand>
        <name>GTP</name>
        <dbReference type="ChEBI" id="CHEBI:37565"/>
    </ligand>
</feature>
<dbReference type="NCBIfam" id="NF001591">
    <property type="entry name" value="PRK00393.1"/>
    <property type="match status" value="1"/>
</dbReference>
<feature type="site" description="Essential for DHBP synthase activity" evidence="18">
    <location>
        <position position="136"/>
    </location>
</feature>
<feature type="binding site" evidence="18">
    <location>
        <begin position="305"/>
        <end position="307"/>
    </location>
    <ligand>
        <name>GTP</name>
        <dbReference type="ChEBI" id="CHEBI:37565"/>
    </ligand>
</feature>
<dbReference type="GO" id="GO:0008686">
    <property type="term" value="F:3,4-dihydroxy-2-butanone-4-phosphate synthase activity"/>
    <property type="evidence" value="ECO:0007669"/>
    <property type="project" value="UniProtKB-EC"/>
</dbReference>
<comment type="similarity">
    <text evidence="6 18">In the C-terminal section; belongs to the GTP cyclohydrolase II family.</text>
</comment>
<name>A0ABM9HD33_9BACT</name>
<feature type="region of interest" description="GTP cyclohydrolase II" evidence="18">
    <location>
        <begin position="212"/>
        <end position="411"/>
    </location>
</feature>
<keyword evidence="9 18" id="KW-0547">Nucleotide-binding</keyword>
<evidence type="ECO:0000259" key="19">
    <source>
        <dbReference type="Pfam" id="PF00925"/>
    </source>
</evidence>
<accession>A0ABM9HD33</accession>
<protein>
    <recommendedName>
        <fullName evidence="18">Riboflavin biosynthesis protein RibBA</fullName>
    </recommendedName>
    <domain>
        <recommendedName>
            <fullName evidence="18">3,4-dihydroxy-2-butanone 4-phosphate synthase</fullName>
            <shortName evidence="18">DHBP synthase</shortName>
            <ecNumber evidence="18">4.1.99.12</ecNumber>
        </recommendedName>
    </domain>
    <domain>
        <recommendedName>
            <fullName evidence="18">GTP cyclohydrolase-2</fullName>
            <ecNumber evidence="18">3.5.4.25</ecNumber>
        </recommendedName>
        <alternativeName>
            <fullName evidence="18">GTP cyclohydrolase II</fullName>
        </alternativeName>
    </domain>
</protein>
<evidence type="ECO:0000256" key="11">
    <source>
        <dbReference type="ARBA" id="ARBA00022833"/>
    </source>
</evidence>
<dbReference type="NCBIfam" id="NF006803">
    <property type="entry name" value="PRK09311.1"/>
    <property type="match status" value="1"/>
</dbReference>
<feature type="binding site" evidence="18">
    <location>
        <position position="42"/>
    </location>
    <ligand>
        <name>D-ribulose 5-phosphate</name>
        <dbReference type="ChEBI" id="CHEBI:58121"/>
    </ligand>
</feature>
<keyword evidence="11 18" id="KW-0862">Zinc</keyword>
<dbReference type="PANTHER" id="PTHR21327">
    <property type="entry name" value="GTP CYCLOHYDROLASE II-RELATED"/>
    <property type="match status" value="1"/>
</dbReference>
<comment type="pathway">
    <text evidence="4 18">Cofactor biosynthesis; riboflavin biosynthesis; 2-hydroxy-3-oxobutyl phosphate from D-ribulose 5-phosphate: step 1/1.</text>
</comment>
<keyword evidence="8 18" id="KW-0479">Metal-binding</keyword>
<evidence type="ECO:0000256" key="6">
    <source>
        <dbReference type="ARBA" id="ARBA00008976"/>
    </source>
</evidence>
<dbReference type="EMBL" id="OX336137">
    <property type="protein sequence ID" value="CAI2718003.1"/>
    <property type="molecule type" value="Genomic_DNA"/>
</dbReference>
<evidence type="ECO:0000313" key="20">
    <source>
        <dbReference type="EMBL" id="CAI2718003.1"/>
    </source>
</evidence>
<dbReference type="SUPFAM" id="SSF142695">
    <property type="entry name" value="RibA-like"/>
    <property type="match status" value="1"/>
</dbReference>
<dbReference type="RefSeq" id="WP_282010914.1">
    <property type="nucleotide sequence ID" value="NZ_OX336137.1"/>
</dbReference>
<evidence type="ECO:0000256" key="5">
    <source>
        <dbReference type="ARBA" id="ARBA00005520"/>
    </source>
</evidence>
<dbReference type="NCBIfam" id="TIGR00506">
    <property type="entry name" value="ribB"/>
    <property type="match status" value="1"/>
</dbReference>
<keyword evidence="15 18" id="KW-0456">Lyase</keyword>
<evidence type="ECO:0000313" key="21">
    <source>
        <dbReference type="Proteomes" id="UP001157733"/>
    </source>
</evidence>
<feature type="binding site" evidence="18">
    <location>
        <position position="267"/>
    </location>
    <ligand>
        <name>Zn(2+)</name>
        <dbReference type="ChEBI" id="CHEBI:29105"/>
        <note>catalytic</note>
    </ligand>
</feature>
<dbReference type="GO" id="GO:0003935">
    <property type="term" value="F:GTP cyclohydrolase II activity"/>
    <property type="evidence" value="ECO:0007669"/>
    <property type="project" value="UniProtKB-EC"/>
</dbReference>
<dbReference type="Pfam" id="PF00925">
    <property type="entry name" value="GTP_cyclohydro2"/>
    <property type="match status" value="1"/>
</dbReference>
<sequence>MPKEKHKKEKSVFSSIEDAIKDVREGKMIVIVDDEDRENEGDLMIASECVTPEAINFMARFGRGLVCLAMTEERVQELGLQMMTGDNQSRFETPFTVSIDARHGISTGISAADRAHTIKVAMDPAARPSDLVIPGHIFPLRAREGGVLVRAGQTEGSVDMARLAGLAPSGVICEIMNDDGTMARVPELTKFCKKHDLKMITIKDLMGYRLNSETLVEEVASTLLPTEFGEFRAVAFRNKLIDQVHIALVKGDIEPDAPTLVRVHSQCLTGDVFGSFRCDCGEQLSKALEMIDKEGRGVLLYLYQEGRGIGILNKLKAYALQDEGQDTVEANASLGFKPDLRDYGIGAQILRALGLGKIRIMSNNPRKIVGLEAYGLEMIERVPIEVQPNKQNLHYLKTKQMKMGHLIKNVF</sequence>
<organism evidence="20 21">
    <name type="scientific">Nitrospina watsonii</name>
    <dbReference type="NCBI Taxonomy" id="1323948"/>
    <lineage>
        <taxon>Bacteria</taxon>
        <taxon>Pseudomonadati</taxon>
        <taxon>Nitrospinota/Tectimicrobiota group</taxon>
        <taxon>Nitrospinota</taxon>
        <taxon>Nitrospinia</taxon>
        <taxon>Nitrospinales</taxon>
        <taxon>Nitrospinaceae</taxon>
        <taxon>Nitrospina</taxon>
    </lineage>
</organism>
<evidence type="ECO:0000256" key="14">
    <source>
        <dbReference type="ARBA" id="ARBA00023211"/>
    </source>
</evidence>
<evidence type="ECO:0000256" key="18">
    <source>
        <dbReference type="HAMAP-Rule" id="MF_01283"/>
    </source>
</evidence>
<keyword evidence="21" id="KW-1185">Reference proteome</keyword>
<dbReference type="EC" id="3.5.4.25" evidence="18"/>
<comment type="similarity">
    <text evidence="5 18">In the N-terminal section; belongs to the DHBP synthase family.</text>
</comment>
<feature type="binding site" evidence="18">
    <location>
        <begin position="37"/>
        <end position="38"/>
    </location>
    <ligand>
        <name>D-ribulose 5-phosphate</name>
        <dbReference type="ChEBI" id="CHEBI:58121"/>
    </ligand>
</feature>
<evidence type="ECO:0000256" key="12">
    <source>
        <dbReference type="ARBA" id="ARBA00022842"/>
    </source>
</evidence>
<dbReference type="PIRSF" id="PIRSF001259">
    <property type="entry name" value="RibA"/>
    <property type="match status" value="1"/>
</dbReference>
<evidence type="ECO:0000256" key="10">
    <source>
        <dbReference type="ARBA" id="ARBA00022801"/>
    </source>
</evidence>
<feature type="binding site" evidence="18">
    <location>
        <position position="280"/>
    </location>
    <ligand>
        <name>Zn(2+)</name>
        <dbReference type="ChEBI" id="CHEBI:29105"/>
        <note>catalytic</note>
    </ligand>
</feature>
<feature type="binding site" evidence="18">
    <location>
        <position position="278"/>
    </location>
    <ligand>
        <name>Zn(2+)</name>
        <dbReference type="ChEBI" id="CHEBI:29105"/>
        <note>catalytic</note>
    </ligand>
</feature>
<evidence type="ECO:0000256" key="3">
    <source>
        <dbReference type="ARBA" id="ARBA00004853"/>
    </source>
</evidence>
<comment type="caution">
    <text evidence="18">Lacks conserved residue(s) required for the propagation of feature annotation.</text>
</comment>
<dbReference type="HAMAP" id="MF_00179">
    <property type="entry name" value="RibA"/>
    <property type="match status" value="1"/>
</dbReference>
<evidence type="ECO:0000256" key="2">
    <source>
        <dbReference type="ARBA" id="ARBA00002284"/>
    </source>
</evidence>
<dbReference type="NCBIfam" id="TIGR00505">
    <property type="entry name" value="ribA"/>
    <property type="match status" value="1"/>
</dbReference>
<dbReference type="Gene3D" id="3.90.870.10">
    <property type="entry name" value="DHBP synthase"/>
    <property type="match status" value="1"/>
</dbReference>
<comment type="cofactor">
    <cofactor evidence="18">
        <name>Mg(2+)</name>
        <dbReference type="ChEBI" id="CHEBI:18420"/>
    </cofactor>
    <cofactor evidence="18">
        <name>Mn(2+)</name>
        <dbReference type="ChEBI" id="CHEBI:29035"/>
    </cofactor>
    <text evidence="18">Binds 2 divalent metal cations per subunit. Magnesium or manganese.</text>
</comment>
<dbReference type="EC" id="4.1.99.12" evidence="18"/>
<comment type="catalytic activity">
    <reaction evidence="17 18">
        <text>GTP + 4 H2O = 2,5-diamino-6-hydroxy-4-(5-phosphoribosylamino)-pyrimidine + formate + 2 phosphate + 3 H(+)</text>
        <dbReference type="Rhea" id="RHEA:23704"/>
        <dbReference type="ChEBI" id="CHEBI:15377"/>
        <dbReference type="ChEBI" id="CHEBI:15378"/>
        <dbReference type="ChEBI" id="CHEBI:15740"/>
        <dbReference type="ChEBI" id="CHEBI:37565"/>
        <dbReference type="ChEBI" id="CHEBI:43474"/>
        <dbReference type="ChEBI" id="CHEBI:58614"/>
        <dbReference type="EC" id="3.5.4.25"/>
    </reaction>
</comment>
<dbReference type="SUPFAM" id="SSF55821">
    <property type="entry name" value="YrdC/RibB"/>
    <property type="match status" value="1"/>
</dbReference>
<keyword evidence="13 18" id="KW-0342">GTP-binding</keyword>
<dbReference type="InterPro" id="IPR032677">
    <property type="entry name" value="GTP_cyclohydro_II"/>
</dbReference>
<keyword evidence="7 18" id="KW-0686">Riboflavin biosynthesis</keyword>
<comment type="pathway">
    <text evidence="3 18">Cofactor biosynthesis; riboflavin biosynthesis; 5-amino-6-(D-ribitylamino)uracil from GTP: step 1/4.</text>
</comment>
<keyword evidence="12 18" id="KW-0460">Magnesium</keyword>
<feature type="binding site" evidence="18">
    <location>
        <position position="327"/>
    </location>
    <ligand>
        <name>GTP</name>
        <dbReference type="ChEBI" id="CHEBI:37565"/>
    </ligand>
</feature>
<dbReference type="InterPro" id="IPR000422">
    <property type="entry name" value="DHBP_synthase_RibB"/>
</dbReference>
<feature type="binding site" evidence="18">
    <location>
        <position position="174"/>
    </location>
    <ligand>
        <name>D-ribulose 5-phosphate</name>
        <dbReference type="ChEBI" id="CHEBI:58121"/>
    </ligand>
</feature>
<feature type="region of interest" description="DHBP synthase" evidence="18">
    <location>
        <begin position="1"/>
        <end position="211"/>
    </location>
</feature>
<comment type="cofactor">
    <cofactor evidence="18">
        <name>Zn(2+)</name>
        <dbReference type="ChEBI" id="CHEBI:29105"/>
    </cofactor>
    <text evidence="18">Binds 1 zinc ion per subunit.</text>
</comment>
<feature type="site" description="Essential for DHBP synthase activity" evidence="18">
    <location>
        <position position="174"/>
    </location>
</feature>
<evidence type="ECO:0000256" key="4">
    <source>
        <dbReference type="ARBA" id="ARBA00004904"/>
    </source>
</evidence>
<feature type="binding site" evidence="18">
    <location>
        <begin position="262"/>
        <end position="266"/>
    </location>
    <ligand>
        <name>GTP</name>
        <dbReference type="ChEBI" id="CHEBI:37565"/>
    </ligand>
</feature>
<evidence type="ECO:0000256" key="8">
    <source>
        <dbReference type="ARBA" id="ARBA00022723"/>
    </source>
</evidence>
<dbReference type="Pfam" id="PF00926">
    <property type="entry name" value="DHBP_synthase"/>
    <property type="match status" value="1"/>
</dbReference>
<evidence type="ECO:0000256" key="17">
    <source>
        <dbReference type="ARBA" id="ARBA00049295"/>
    </source>
</evidence>
<keyword evidence="16 18" id="KW-0511">Multifunctional enzyme</keyword>
<dbReference type="InterPro" id="IPR016299">
    <property type="entry name" value="Riboflavin_synth_RibBA"/>
</dbReference>
<dbReference type="Gene3D" id="3.40.50.10990">
    <property type="entry name" value="GTP cyclohydrolase II"/>
    <property type="match status" value="1"/>
</dbReference>
<gene>
    <name evidence="18 20" type="primary">ribBA</name>
    <name evidence="20" type="ORF">NSPWAT_1144</name>
</gene>
<keyword evidence="14 18" id="KW-0464">Manganese</keyword>
<dbReference type="HAMAP" id="MF_01283">
    <property type="entry name" value="RibBA"/>
    <property type="match status" value="1"/>
</dbReference>
<dbReference type="PANTHER" id="PTHR21327:SF18">
    <property type="entry name" value="3,4-DIHYDROXY-2-BUTANONE 4-PHOSPHATE SYNTHASE"/>
    <property type="match status" value="1"/>
</dbReference>
<evidence type="ECO:0000256" key="16">
    <source>
        <dbReference type="ARBA" id="ARBA00023268"/>
    </source>
</evidence>
<feature type="active site" description="Proton acceptor; for GTP cyclohydrolase activity" evidence="18">
    <location>
        <position position="339"/>
    </location>
</feature>
<evidence type="ECO:0000256" key="15">
    <source>
        <dbReference type="ARBA" id="ARBA00023239"/>
    </source>
</evidence>
<feature type="binding site" evidence="18">
    <location>
        <position position="362"/>
    </location>
    <ligand>
        <name>GTP</name>
        <dbReference type="ChEBI" id="CHEBI:37565"/>
    </ligand>
</feature>
<feature type="active site" description="Nucleophile; for GTP cyclohydrolase activity" evidence="18">
    <location>
        <position position="341"/>
    </location>
</feature>
<evidence type="ECO:0000256" key="7">
    <source>
        <dbReference type="ARBA" id="ARBA00022619"/>
    </source>
</evidence>